<keyword evidence="6" id="KW-0732">Signal</keyword>
<dbReference type="SMART" id="SM00835">
    <property type="entry name" value="Cupin_1"/>
    <property type="match status" value="1"/>
</dbReference>
<evidence type="ECO:0000256" key="3">
    <source>
        <dbReference type="ARBA" id="ARBA00022525"/>
    </source>
</evidence>
<comment type="similarity">
    <text evidence="2">Belongs to the germin family.</text>
</comment>
<evidence type="ECO:0000256" key="1">
    <source>
        <dbReference type="ARBA" id="ARBA00004613"/>
    </source>
</evidence>
<name>A0AAD9FXJ5_PAPLA</name>
<evidence type="ECO:0000313" key="9">
    <source>
        <dbReference type="Proteomes" id="UP001182556"/>
    </source>
</evidence>
<dbReference type="CDD" id="cd02241">
    <property type="entry name" value="cupin_OxOx"/>
    <property type="match status" value="1"/>
</dbReference>
<dbReference type="GO" id="GO:0030145">
    <property type="term" value="F:manganese ion binding"/>
    <property type="evidence" value="ECO:0007669"/>
    <property type="project" value="InterPro"/>
</dbReference>
<evidence type="ECO:0000259" key="7">
    <source>
        <dbReference type="SMART" id="SM00835"/>
    </source>
</evidence>
<dbReference type="AlphaFoldDB" id="A0AAD9FXJ5"/>
<protein>
    <submittedName>
        <fullName evidence="8">RmlC-like cupin domain-containing protein</fullName>
    </submittedName>
</protein>
<dbReference type="Gene3D" id="2.60.120.10">
    <property type="entry name" value="Jelly Rolls"/>
    <property type="match status" value="1"/>
</dbReference>
<dbReference type="InterPro" id="IPR011051">
    <property type="entry name" value="RmlC_Cupin_sf"/>
</dbReference>
<keyword evidence="5" id="KW-0464">Manganese</keyword>
<comment type="caution">
    <text evidence="8">The sequence shown here is derived from an EMBL/GenBank/DDBJ whole genome shotgun (WGS) entry which is preliminary data.</text>
</comment>
<organism evidence="8 9">
    <name type="scientific">Papiliotrema laurentii</name>
    <name type="common">Cryptococcus laurentii</name>
    <dbReference type="NCBI Taxonomy" id="5418"/>
    <lineage>
        <taxon>Eukaryota</taxon>
        <taxon>Fungi</taxon>
        <taxon>Dikarya</taxon>
        <taxon>Basidiomycota</taxon>
        <taxon>Agaricomycotina</taxon>
        <taxon>Tremellomycetes</taxon>
        <taxon>Tremellales</taxon>
        <taxon>Rhynchogastremaceae</taxon>
        <taxon>Papiliotrema</taxon>
    </lineage>
</organism>
<proteinExistence type="inferred from homology"/>
<dbReference type="SUPFAM" id="SSF51182">
    <property type="entry name" value="RmlC-like cupins"/>
    <property type="match status" value="1"/>
</dbReference>
<gene>
    <name evidence="8" type="ORF">DB88DRAFT_508114</name>
</gene>
<dbReference type="InterPro" id="IPR014710">
    <property type="entry name" value="RmlC-like_jellyroll"/>
</dbReference>
<feature type="chain" id="PRO_5042080595" evidence="6">
    <location>
        <begin position="18"/>
        <end position="279"/>
    </location>
</feature>
<dbReference type="GO" id="GO:0005576">
    <property type="term" value="C:extracellular region"/>
    <property type="evidence" value="ECO:0007669"/>
    <property type="project" value="UniProtKB-SubCell"/>
</dbReference>
<evidence type="ECO:0000256" key="4">
    <source>
        <dbReference type="ARBA" id="ARBA00022723"/>
    </source>
</evidence>
<feature type="signal peptide" evidence="6">
    <location>
        <begin position="1"/>
        <end position="17"/>
    </location>
</feature>
<accession>A0AAD9FXJ5</accession>
<comment type="subcellular location">
    <subcellularLocation>
        <location evidence="1">Secreted</location>
    </subcellularLocation>
</comment>
<dbReference type="PRINTS" id="PR00325">
    <property type="entry name" value="GERMIN"/>
</dbReference>
<evidence type="ECO:0000256" key="6">
    <source>
        <dbReference type="SAM" id="SignalP"/>
    </source>
</evidence>
<keyword evidence="9" id="KW-1185">Reference proteome</keyword>
<reference evidence="8" key="1">
    <citation type="submission" date="2023-02" db="EMBL/GenBank/DDBJ databases">
        <title>Identification and recombinant expression of a fungal hydrolase from Papiliotrema laurentii that hydrolyzes apple cutin and clears colloidal polyester polyurethane.</title>
        <authorList>
            <consortium name="DOE Joint Genome Institute"/>
            <person name="Roman V.A."/>
            <person name="Bojanowski C."/>
            <person name="Crable B.R."/>
            <person name="Wagner D.N."/>
            <person name="Hung C.S."/>
            <person name="Nadeau L.J."/>
            <person name="Schratz L."/>
            <person name="Haridas S."/>
            <person name="Pangilinan J."/>
            <person name="Lipzen A."/>
            <person name="Na H."/>
            <person name="Yan M."/>
            <person name="Ng V."/>
            <person name="Grigoriev I.V."/>
            <person name="Spatafora J.W."/>
            <person name="Barlow D."/>
            <person name="Biffinger J."/>
            <person name="Kelley-Loughnane N."/>
            <person name="Varaljay V.A."/>
            <person name="Crookes-Goodson W.J."/>
        </authorList>
    </citation>
    <scope>NUCLEOTIDE SEQUENCE</scope>
    <source>
        <strain evidence="8">5307AH</strain>
    </source>
</reference>
<dbReference type="EMBL" id="JAODAN010000001">
    <property type="protein sequence ID" value="KAK1928068.1"/>
    <property type="molecule type" value="Genomic_DNA"/>
</dbReference>
<evidence type="ECO:0000313" key="8">
    <source>
        <dbReference type="EMBL" id="KAK1928068.1"/>
    </source>
</evidence>
<sequence length="279" mass="29882">MFSYLALFTLYVSYACAAPLEMAKRQNQPSFGGWDQGQNVTELIQELYQQVNPIDRDVLLPQDGFVFDFLKAPSFGGGGKDGGVILADNTVFPGVVGNGLSWLVGFLGPCGMVAPHNHPRATEYLMNIAGPPLAAGSFNENGSPFFSGDLKAGEVVVLPLGSVHYVTNEGCDPALIAAAFNSETPGVGFLSSMYTSFDQETIDAAFGVMGAQVFDTSKIPGAVNLGHESCLQRCGLKDSFNINGKISNPDLMNMAFAGYLKSQNFDYNGYNASNFQQYN</sequence>
<evidence type="ECO:0000256" key="2">
    <source>
        <dbReference type="ARBA" id="ARBA00007456"/>
    </source>
</evidence>
<feature type="domain" description="Cupin type-1" evidence="7">
    <location>
        <begin position="67"/>
        <end position="214"/>
    </location>
</feature>
<dbReference type="InterPro" id="IPR001929">
    <property type="entry name" value="Germin"/>
</dbReference>
<keyword evidence="3" id="KW-0964">Secreted</keyword>
<keyword evidence="4" id="KW-0479">Metal-binding</keyword>
<dbReference type="InterPro" id="IPR006045">
    <property type="entry name" value="Cupin_1"/>
</dbReference>
<evidence type="ECO:0000256" key="5">
    <source>
        <dbReference type="ARBA" id="ARBA00023211"/>
    </source>
</evidence>
<dbReference type="Proteomes" id="UP001182556">
    <property type="component" value="Unassembled WGS sequence"/>
</dbReference>
<dbReference type="Pfam" id="PF00190">
    <property type="entry name" value="Cupin_1"/>
    <property type="match status" value="1"/>
</dbReference>
<dbReference type="PANTHER" id="PTHR31238">
    <property type="entry name" value="GERMIN-LIKE PROTEIN SUBFAMILY 3 MEMBER 3"/>
    <property type="match status" value="1"/>
</dbReference>